<dbReference type="Gene3D" id="3.40.50.720">
    <property type="entry name" value="NAD(P)-binding Rossmann-like Domain"/>
    <property type="match status" value="2"/>
</dbReference>
<dbReference type="EC" id="1.1.1.29" evidence="4"/>
<dbReference type="KEGG" id="mcad:Pan265_19160"/>
<dbReference type="InterPro" id="IPR006140">
    <property type="entry name" value="D-isomer_DH_NAD-bd"/>
</dbReference>
<evidence type="ECO:0000256" key="2">
    <source>
        <dbReference type="ARBA" id="ARBA00023027"/>
    </source>
</evidence>
<reference evidence="4 5" key="1">
    <citation type="submission" date="2019-02" db="EMBL/GenBank/DDBJ databases">
        <title>Deep-cultivation of Planctomycetes and their phenomic and genomic characterization uncovers novel biology.</title>
        <authorList>
            <person name="Wiegand S."/>
            <person name="Jogler M."/>
            <person name="Boedeker C."/>
            <person name="Pinto D."/>
            <person name="Vollmers J."/>
            <person name="Rivas-Marin E."/>
            <person name="Kohn T."/>
            <person name="Peeters S.H."/>
            <person name="Heuer A."/>
            <person name="Rast P."/>
            <person name="Oberbeckmann S."/>
            <person name="Bunk B."/>
            <person name="Jeske O."/>
            <person name="Meyerdierks A."/>
            <person name="Storesund J.E."/>
            <person name="Kallscheuer N."/>
            <person name="Luecker S."/>
            <person name="Lage O.M."/>
            <person name="Pohl T."/>
            <person name="Merkel B.J."/>
            <person name="Hornburger P."/>
            <person name="Mueller R.-W."/>
            <person name="Bruemmer F."/>
            <person name="Labrenz M."/>
            <person name="Spormann A.M."/>
            <person name="Op den Camp H."/>
            <person name="Overmann J."/>
            <person name="Amann R."/>
            <person name="Jetten M.S.M."/>
            <person name="Mascher T."/>
            <person name="Medema M.H."/>
            <person name="Devos D.P."/>
            <person name="Kaster A.-K."/>
            <person name="Ovreas L."/>
            <person name="Rohde M."/>
            <person name="Galperin M.Y."/>
            <person name="Jogler C."/>
        </authorList>
    </citation>
    <scope>NUCLEOTIDE SEQUENCE [LARGE SCALE GENOMIC DNA]</scope>
    <source>
        <strain evidence="4 5">Pan265</strain>
    </source>
</reference>
<dbReference type="CDD" id="cd05300">
    <property type="entry name" value="2-Hacid_dh_1"/>
    <property type="match status" value="1"/>
</dbReference>
<dbReference type="EMBL" id="CP036280">
    <property type="protein sequence ID" value="QDU72054.1"/>
    <property type="molecule type" value="Genomic_DNA"/>
</dbReference>
<dbReference type="InterPro" id="IPR036291">
    <property type="entry name" value="NAD(P)-bd_dom_sf"/>
</dbReference>
<dbReference type="GO" id="GO:0008465">
    <property type="term" value="F:hydroxypyruvate reductase (NADH) activity"/>
    <property type="evidence" value="ECO:0007669"/>
    <property type="project" value="UniProtKB-EC"/>
</dbReference>
<keyword evidence="1 4" id="KW-0560">Oxidoreductase</keyword>
<proteinExistence type="predicted"/>
<dbReference type="SUPFAM" id="SSF51735">
    <property type="entry name" value="NAD(P)-binding Rossmann-fold domains"/>
    <property type="match status" value="1"/>
</dbReference>
<keyword evidence="5" id="KW-1185">Reference proteome</keyword>
<dbReference type="PANTHER" id="PTHR43333">
    <property type="entry name" value="2-HACID_DH_C DOMAIN-CONTAINING PROTEIN"/>
    <property type="match status" value="1"/>
</dbReference>
<name>A0A518BYL9_9BACT</name>
<evidence type="ECO:0000313" key="4">
    <source>
        <dbReference type="EMBL" id="QDU72054.1"/>
    </source>
</evidence>
<accession>A0A518BYL9</accession>
<dbReference type="SUPFAM" id="SSF52283">
    <property type="entry name" value="Formate/glycerate dehydrogenase catalytic domain-like"/>
    <property type="match status" value="1"/>
</dbReference>
<keyword evidence="2" id="KW-0520">NAD</keyword>
<evidence type="ECO:0000256" key="1">
    <source>
        <dbReference type="ARBA" id="ARBA00023002"/>
    </source>
</evidence>
<dbReference type="Pfam" id="PF02826">
    <property type="entry name" value="2-Hacid_dh_C"/>
    <property type="match status" value="1"/>
</dbReference>
<dbReference type="AlphaFoldDB" id="A0A518BYL9"/>
<dbReference type="PANTHER" id="PTHR43333:SF1">
    <property type="entry name" value="D-ISOMER SPECIFIC 2-HYDROXYACID DEHYDROGENASE NAD-BINDING DOMAIN-CONTAINING PROTEIN"/>
    <property type="match status" value="1"/>
</dbReference>
<evidence type="ECO:0000313" key="5">
    <source>
        <dbReference type="Proteomes" id="UP000320386"/>
    </source>
</evidence>
<sequence length="315" mass="33729">MVRALIKRGSVCDGVIGVLKDRLGADAVCMVDLGEVHGTAALAEAEVVIGTLPKEAIGDAPKLRWLQMGSAGVNSWIPHVPEGVILTSAVGVYDEAMADHVFGLLLGLTRRIGEAQDRQREGRWRGAEGCLELAGMTMGIMGYGSIGRSVARRARAFGMRVVGLRRRPEPDALAEAVYGMEELDAFLARSEVLVVILPGTDHTRGKLDERALGLLPESALIVNVGRGSTIRTDALVAMLASGRVGGAGLDVTDPEPLPEGHALWTTPNTLITAHYGGQSQSYPERFGELVAHNLDCFLSGRVEAMRNRVDRVWGY</sequence>
<evidence type="ECO:0000259" key="3">
    <source>
        <dbReference type="Pfam" id="PF02826"/>
    </source>
</evidence>
<dbReference type="GO" id="GO:0051287">
    <property type="term" value="F:NAD binding"/>
    <property type="evidence" value="ECO:0007669"/>
    <property type="project" value="InterPro"/>
</dbReference>
<dbReference type="Proteomes" id="UP000320386">
    <property type="component" value="Chromosome"/>
</dbReference>
<gene>
    <name evidence="4" type="primary">hprA</name>
    <name evidence="4" type="ORF">Pan265_19160</name>
</gene>
<feature type="domain" description="D-isomer specific 2-hydroxyacid dehydrogenase NAD-binding" evidence="3">
    <location>
        <begin position="102"/>
        <end position="276"/>
    </location>
</feature>
<organism evidence="4 5">
    <name type="scientific">Mucisphaera calidilacus</name>
    <dbReference type="NCBI Taxonomy" id="2527982"/>
    <lineage>
        <taxon>Bacteria</taxon>
        <taxon>Pseudomonadati</taxon>
        <taxon>Planctomycetota</taxon>
        <taxon>Phycisphaerae</taxon>
        <taxon>Phycisphaerales</taxon>
        <taxon>Phycisphaeraceae</taxon>
        <taxon>Mucisphaera</taxon>
    </lineage>
</organism>
<protein>
    <submittedName>
        <fullName evidence="4">Glycerate dehydrogenase</fullName>
        <ecNumber evidence="4">1.1.1.29</ecNumber>
    </submittedName>
</protein>